<keyword evidence="3" id="KW-0731">Sigma factor</keyword>
<keyword evidence="2" id="KW-0805">Transcription regulation</keyword>
<sequence length="232" mass="26453">MISDQQLSERMAAGDQEAFELLVTRYHGPLLSYTTRQLTDRQKAQDIVQETFIRLIRHLRTHGSLEHVRSWLYRVALNMCKDYWKSAAYRSEGLAGEDLPDAHDPAPGAEELIERQETSHEIAVSLSTLPDIQQEIITLRFFHDLKLQEIADLVDLPLSTVKTHLYNGLRKLKKTLAQEQGELVPMPPAGRSERGSRSKRKVLSRSSPEEEPDDRRKATESEVCIHGSSIRS</sequence>
<organism evidence="9">
    <name type="scientific">Paenibacillus ihbetae</name>
    <dbReference type="NCBI Taxonomy" id="1870820"/>
    <lineage>
        <taxon>Bacteria</taxon>
        <taxon>Bacillati</taxon>
        <taxon>Bacillota</taxon>
        <taxon>Bacilli</taxon>
        <taxon>Bacillales</taxon>
        <taxon>Paenibacillaceae</taxon>
        <taxon>Paenibacillus</taxon>
    </lineage>
</organism>
<dbReference type="PANTHER" id="PTHR43133">
    <property type="entry name" value="RNA POLYMERASE ECF-TYPE SIGMA FACTO"/>
    <property type="match status" value="1"/>
</dbReference>
<dbReference type="RefSeq" id="WP_099478407.1">
    <property type="nucleotide sequence ID" value="NZ_CP016809.1"/>
</dbReference>
<evidence type="ECO:0000259" key="8">
    <source>
        <dbReference type="Pfam" id="PF08281"/>
    </source>
</evidence>
<dbReference type="GO" id="GO:0003677">
    <property type="term" value="F:DNA binding"/>
    <property type="evidence" value="ECO:0007669"/>
    <property type="project" value="UniProtKB-KW"/>
</dbReference>
<feature type="region of interest" description="Disordered" evidence="6">
    <location>
        <begin position="179"/>
        <end position="232"/>
    </location>
</feature>
<dbReference type="GO" id="GO:0006352">
    <property type="term" value="P:DNA-templated transcription initiation"/>
    <property type="evidence" value="ECO:0007669"/>
    <property type="project" value="InterPro"/>
</dbReference>
<gene>
    <name evidence="9" type="ORF">BBD41_18125</name>
</gene>
<dbReference type="PANTHER" id="PTHR43133:SF8">
    <property type="entry name" value="RNA POLYMERASE SIGMA FACTOR HI_1459-RELATED"/>
    <property type="match status" value="1"/>
</dbReference>
<feature type="domain" description="RNA polymerase sigma factor 70 region 4 type 2" evidence="8">
    <location>
        <begin position="122"/>
        <end position="172"/>
    </location>
</feature>
<dbReference type="InterPro" id="IPR013249">
    <property type="entry name" value="RNA_pol_sigma70_r4_t2"/>
</dbReference>
<comment type="similarity">
    <text evidence="1">Belongs to the sigma-70 factor family. ECF subfamily.</text>
</comment>
<dbReference type="EMBL" id="CP016809">
    <property type="protein sequence ID" value="ANY74337.1"/>
    <property type="molecule type" value="Genomic_DNA"/>
</dbReference>
<dbReference type="InterPro" id="IPR014284">
    <property type="entry name" value="RNA_pol_sigma-70_dom"/>
</dbReference>
<evidence type="ECO:0000256" key="5">
    <source>
        <dbReference type="ARBA" id="ARBA00023163"/>
    </source>
</evidence>
<dbReference type="KEGG" id="pib:BBD41_18125"/>
<evidence type="ECO:0000256" key="6">
    <source>
        <dbReference type="SAM" id="MobiDB-lite"/>
    </source>
</evidence>
<evidence type="ECO:0000256" key="4">
    <source>
        <dbReference type="ARBA" id="ARBA00023125"/>
    </source>
</evidence>
<protein>
    <submittedName>
        <fullName evidence="9">RNA polymerase subunit sigma-24</fullName>
    </submittedName>
</protein>
<reference evidence="9" key="1">
    <citation type="submission" date="2016-08" db="EMBL/GenBank/DDBJ databases">
        <title>Complete Genome Seqeunce of Paenibacillus sp. nov. IHBB 9852 from high altitute lake of Indian trans-Himalayas.</title>
        <authorList>
            <person name="Kiran S."/>
            <person name="Swarnkar M.K."/>
            <person name="Rana A."/>
            <person name="Tewari R."/>
            <person name="Gulati A."/>
        </authorList>
    </citation>
    <scope>NUCLEOTIDE SEQUENCE [LARGE SCALE GENOMIC DNA]</scope>
    <source>
        <strain evidence="9">IHBB 9852</strain>
    </source>
</reference>
<dbReference type="InterPro" id="IPR013325">
    <property type="entry name" value="RNA_pol_sigma_r2"/>
</dbReference>
<dbReference type="GO" id="GO:0016987">
    <property type="term" value="F:sigma factor activity"/>
    <property type="evidence" value="ECO:0007669"/>
    <property type="project" value="UniProtKB-KW"/>
</dbReference>
<proteinExistence type="inferred from homology"/>
<dbReference type="InterPro" id="IPR013324">
    <property type="entry name" value="RNA_pol_sigma_r3/r4-like"/>
</dbReference>
<dbReference type="Pfam" id="PF04542">
    <property type="entry name" value="Sigma70_r2"/>
    <property type="match status" value="1"/>
</dbReference>
<dbReference type="InterPro" id="IPR039425">
    <property type="entry name" value="RNA_pol_sigma-70-like"/>
</dbReference>
<dbReference type="Gene3D" id="1.10.10.10">
    <property type="entry name" value="Winged helix-like DNA-binding domain superfamily/Winged helix DNA-binding domain"/>
    <property type="match status" value="1"/>
</dbReference>
<dbReference type="SUPFAM" id="SSF88946">
    <property type="entry name" value="Sigma2 domain of RNA polymerase sigma factors"/>
    <property type="match status" value="1"/>
</dbReference>
<dbReference type="InterPro" id="IPR036388">
    <property type="entry name" value="WH-like_DNA-bd_sf"/>
</dbReference>
<keyword evidence="5" id="KW-0804">Transcription</keyword>
<keyword evidence="4" id="KW-0238">DNA-binding</keyword>
<dbReference type="SUPFAM" id="SSF88659">
    <property type="entry name" value="Sigma3 and sigma4 domains of RNA polymerase sigma factors"/>
    <property type="match status" value="1"/>
</dbReference>
<dbReference type="InterPro" id="IPR007627">
    <property type="entry name" value="RNA_pol_sigma70_r2"/>
</dbReference>
<evidence type="ECO:0000313" key="9">
    <source>
        <dbReference type="EMBL" id="ANY74337.1"/>
    </source>
</evidence>
<dbReference type="NCBIfam" id="TIGR02937">
    <property type="entry name" value="sigma70-ECF"/>
    <property type="match status" value="1"/>
</dbReference>
<name>A0A1B2E365_9BACL</name>
<evidence type="ECO:0000256" key="2">
    <source>
        <dbReference type="ARBA" id="ARBA00023015"/>
    </source>
</evidence>
<evidence type="ECO:0000256" key="3">
    <source>
        <dbReference type="ARBA" id="ARBA00023082"/>
    </source>
</evidence>
<accession>A0A1B2E365</accession>
<feature type="domain" description="RNA polymerase sigma-70 region 2" evidence="7">
    <location>
        <begin position="22"/>
        <end position="87"/>
    </location>
</feature>
<dbReference type="AlphaFoldDB" id="A0A1B2E365"/>
<dbReference type="CDD" id="cd06171">
    <property type="entry name" value="Sigma70_r4"/>
    <property type="match status" value="1"/>
</dbReference>
<evidence type="ECO:0000256" key="1">
    <source>
        <dbReference type="ARBA" id="ARBA00010641"/>
    </source>
</evidence>
<dbReference type="Pfam" id="PF08281">
    <property type="entry name" value="Sigma70_r4_2"/>
    <property type="match status" value="1"/>
</dbReference>
<dbReference type="Gene3D" id="1.10.1740.10">
    <property type="match status" value="1"/>
</dbReference>
<evidence type="ECO:0000259" key="7">
    <source>
        <dbReference type="Pfam" id="PF04542"/>
    </source>
</evidence>